<keyword evidence="3" id="KW-1185">Reference proteome</keyword>
<name>A0AAD5VT50_9AGAR</name>
<proteinExistence type="predicted"/>
<accession>A0AAD5VT50</accession>
<gene>
    <name evidence="2" type="ORF">NP233_g5292</name>
</gene>
<feature type="transmembrane region" description="Helical" evidence="1">
    <location>
        <begin position="117"/>
        <end position="138"/>
    </location>
</feature>
<sequence length="330" mass="37349">MIYLKARPIWIDSSFRRPLKTEVFAGPVTVLIMLLSALDWLPEGLWIPPFGLFRMGSYISLAYTTCEWLHGLPFEVGNIWRYSDIPFSLRCAYICARYLGLIGQVRVLALWNNDQRIAILLALLLITDLGTSIILTPMAMKETVYVNKNCFKIVNFPRAVTFFMVWDVWFLPHSRSFTVLFSGIKLFTQICFWTLASIKYKSFGRSLTTQGKTVQMISRLNRENMMIAFLACRKANFTKCHRTELSDTKSCPAAVIPATVLADGVRNLIPDMTNAGSYPAVPVLLSIVTSATCRTIKAMHCNRLKLLRETDGEEEGIGLTSLNSDNFDDQ</sequence>
<dbReference type="AlphaFoldDB" id="A0AAD5VT50"/>
<evidence type="ECO:0000313" key="2">
    <source>
        <dbReference type="EMBL" id="KAJ3569076.1"/>
    </source>
</evidence>
<dbReference type="Proteomes" id="UP001213000">
    <property type="component" value="Unassembled WGS sequence"/>
</dbReference>
<organism evidence="2 3">
    <name type="scientific">Leucocoprinus birnbaumii</name>
    <dbReference type="NCBI Taxonomy" id="56174"/>
    <lineage>
        <taxon>Eukaryota</taxon>
        <taxon>Fungi</taxon>
        <taxon>Dikarya</taxon>
        <taxon>Basidiomycota</taxon>
        <taxon>Agaricomycotina</taxon>
        <taxon>Agaricomycetes</taxon>
        <taxon>Agaricomycetidae</taxon>
        <taxon>Agaricales</taxon>
        <taxon>Agaricineae</taxon>
        <taxon>Agaricaceae</taxon>
        <taxon>Leucocoprinus</taxon>
    </lineage>
</organism>
<evidence type="ECO:0000256" key="1">
    <source>
        <dbReference type="SAM" id="Phobius"/>
    </source>
</evidence>
<keyword evidence="1" id="KW-1133">Transmembrane helix</keyword>
<keyword evidence="1" id="KW-0472">Membrane</keyword>
<dbReference type="EMBL" id="JANIEX010000308">
    <property type="protein sequence ID" value="KAJ3569076.1"/>
    <property type="molecule type" value="Genomic_DNA"/>
</dbReference>
<evidence type="ECO:0000313" key="3">
    <source>
        <dbReference type="Proteomes" id="UP001213000"/>
    </source>
</evidence>
<keyword evidence="1" id="KW-0812">Transmembrane</keyword>
<reference evidence="2" key="1">
    <citation type="submission" date="2022-07" db="EMBL/GenBank/DDBJ databases">
        <title>Genome Sequence of Leucocoprinus birnbaumii.</title>
        <authorList>
            <person name="Buettner E."/>
        </authorList>
    </citation>
    <scope>NUCLEOTIDE SEQUENCE</scope>
    <source>
        <strain evidence="2">VT141</strain>
    </source>
</reference>
<protein>
    <submittedName>
        <fullName evidence="2">Uncharacterized protein</fullName>
    </submittedName>
</protein>
<feature type="transmembrane region" description="Helical" evidence="1">
    <location>
        <begin position="177"/>
        <end position="196"/>
    </location>
</feature>
<comment type="caution">
    <text evidence="2">The sequence shown here is derived from an EMBL/GenBank/DDBJ whole genome shotgun (WGS) entry which is preliminary data.</text>
</comment>